<evidence type="ECO:0000313" key="3">
    <source>
        <dbReference type="EMBL" id="OGN06310.1"/>
    </source>
</evidence>
<dbReference type="Proteomes" id="UP000176834">
    <property type="component" value="Unassembled WGS sequence"/>
</dbReference>
<protein>
    <submittedName>
        <fullName evidence="3">Uncharacterized protein</fullName>
    </submittedName>
</protein>
<comment type="caution">
    <text evidence="3">The sequence shown here is derived from an EMBL/GenBank/DDBJ whole genome shotgun (WGS) entry which is preliminary data.</text>
</comment>
<dbReference type="InterPro" id="IPR043993">
    <property type="entry name" value="T4SS_pilin"/>
</dbReference>
<feature type="transmembrane region" description="Helical" evidence="1">
    <location>
        <begin position="60"/>
        <end position="83"/>
    </location>
</feature>
<keyword evidence="1" id="KW-0812">Transmembrane</keyword>
<proteinExistence type="predicted"/>
<gene>
    <name evidence="3" type="ORF">A3B86_04300</name>
</gene>
<organism evidence="3 4">
    <name type="scientific">Candidatus Yanofskybacteria bacterium RIFCSPHIGHO2_02_FULL_38_22b</name>
    <dbReference type="NCBI Taxonomy" id="1802673"/>
    <lineage>
        <taxon>Bacteria</taxon>
        <taxon>Candidatus Yanofskyibacteriota</taxon>
    </lineage>
</organism>
<keyword evidence="2" id="KW-0732">Signal</keyword>
<feature type="signal peptide" evidence="2">
    <location>
        <begin position="1"/>
        <end position="30"/>
    </location>
</feature>
<evidence type="ECO:0000313" key="4">
    <source>
        <dbReference type="Proteomes" id="UP000176834"/>
    </source>
</evidence>
<dbReference type="AlphaFoldDB" id="A0A1F8F151"/>
<sequence length="143" mass="15998">MKNYNVKFKILVYLLLLSTFYFLLSTSADAQWKYGDPIVPCTDKCTQCQILQLVRNVIDFLMIGAAPVLATAFFIWAGVYMILGGANPDMLSRGKEMFKNTIIGLLIVMLAWLITNTVIQTFKGTGAGGSWWSVTCQQLNLEQ</sequence>
<evidence type="ECO:0000256" key="2">
    <source>
        <dbReference type="SAM" id="SignalP"/>
    </source>
</evidence>
<dbReference type="Pfam" id="PF18895">
    <property type="entry name" value="T4SS_pilin"/>
    <property type="match status" value="1"/>
</dbReference>
<name>A0A1F8F151_9BACT</name>
<keyword evidence="1" id="KW-1133">Transmembrane helix</keyword>
<accession>A0A1F8F151</accession>
<reference evidence="3 4" key="1">
    <citation type="journal article" date="2016" name="Nat. Commun.">
        <title>Thousands of microbial genomes shed light on interconnected biogeochemical processes in an aquifer system.</title>
        <authorList>
            <person name="Anantharaman K."/>
            <person name="Brown C.T."/>
            <person name="Hug L.A."/>
            <person name="Sharon I."/>
            <person name="Castelle C.J."/>
            <person name="Probst A.J."/>
            <person name="Thomas B.C."/>
            <person name="Singh A."/>
            <person name="Wilkins M.J."/>
            <person name="Karaoz U."/>
            <person name="Brodie E.L."/>
            <person name="Williams K.H."/>
            <person name="Hubbard S.S."/>
            <person name="Banfield J.F."/>
        </authorList>
    </citation>
    <scope>NUCLEOTIDE SEQUENCE [LARGE SCALE GENOMIC DNA]</scope>
</reference>
<dbReference type="EMBL" id="MGJN01000020">
    <property type="protein sequence ID" value="OGN06310.1"/>
    <property type="molecule type" value="Genomic_DNA"/>
</dbReference>
<keyword evidence="1" id="KW-0472">Membrane</keyword>
<feature type="chain" id="PRO_5009535395" evidence="2">
    <location>
        <begin position="31"/>
        <end position="143"/>
    </location>
</feature>
<evidence type="ECO:0000256" key="1">
    <source>
        <dbReference type="SAM" id="Phobius"/>
    </source>
</evidence>
<feature type="transmembrane region" description="Helical" evidence="1">
    <location>
        <begin position="103"/>
        <end position="122"/>
    </location>
</feature>